<evidence type="ECO:0000313" key="2">
    <source>
        <dbReference type="Proteomes" id="UP000304900"/>
    </source>
</evidence>
<name>A0A4U6D9G6_9BACT</name>
<accession>A0A4U6D9G6</accession>
<protein>
    <recommendedName>
        <fullName evidence="3">AAA family ATPase</fullName>
    </recommendedName>
</protein>
<dbReference type="AlphaFoldDB" id="A0A4U6D9G6"/>
<dbReference type="SUPFAM" id="SSF52540">
    <property type="entry name" value="P-loop containing nucleoside triphosphate hydrolases"/>
    <property type="match status" value="1"/>
</dbReference>
<keyword evidence="2" id="KW-1185">Reference proteome</keyword>
<dbReference type="Gene3D" id="3.40.50.300">
    <property type="entry name" value="P-loop containing nucleotide triphosphate hydrolases"/>
    <property type="match status" value="1"/>
</dbReference>
<reference evidence="1 2" key="1">
    <citation type="submission" date="2019-05" db="EMBL/GenBank/DDBJ databases">
        <title>Dyadobacter AR-3-8 sp. nov., isolated from arctic soil.</title>
        <authorList>
            <person name="Chaudhary D.K."/>
        </authorList>
    </citation>
    <scope>NUCLEOTIDE SEQUENCE [LARGE SCALE GENOMIC DNA]</scope>
    <source>
        <strain evidence="1 2">AR-3-8</strain>
    </source>
</reference>
<gene>
    <name evidence="1" type="ORF">FDK13_02830</name>
</gene>
<dbReference type="OrthoDB" id="877327at2"/>
<proteinExistence type="predicted"/>
<sequence>MEKTKNSVPDHAKLAARLLNLKEIEQRVAKIAAGSIIFSPALITKDGVPIITRGTINIIQGRQGSHKSRLAELFCSVLLCPEEKTIESLGFEKVENQRVTVAYVDTERSQTEEFPSAIKSVITKIGFSDSKEVPDFRFTSLKNTERTNRMNDLKIFINDIRKESTNPLFVLLDVITDCLLSFNDLGETMKLLDYIGKLCETCDATFLLVIHENPGSDKARGHLGSESVNKSATVMHIGFEKGSNGEYTELLQLKFIKQRHAKRFDPIPLIFSQDTMSLEIADPALVKSIADQRRSKASVLDIATRLTGYLKPKLEQKELLASLNSDFNCSANTMKGRLEEIERNCTPIDNEHGVACNLKIISTNGKPTVYQLSEIQVVDLVV</sequence>
<comment type="caution">
    <text evidence="1">The sequence shown here is derived from an EMBL/GenBank/DDBJ whole genome shotgun (WGS) entry which is preliminary data.</text>
</comment>
<evidence type="ECO:0000313" key="1">
    <source>
        <dbReference type="EMBL" id="TKT94162.1"/>
    </source>
</evidence>
<dbReference type="RefSeq" id="WP_137338451.1">
    <property type="nucleotide sequence ID" value="NZ_SZVO01000001.1"/>
</dbReference>
<dbReference type="EMBL" id="SZVO01000001">
    <property type="protein sequence ID" value="TKT94162.1"/>
    <property type="molecule type" value="Genomic_DNA"/>
</dbReference>
<evidence type="ECO:0008006" key="3">
    <source>
        <dbReference type="Google" id="ProtNLM"/>
    </source>
</evidence>
<dbReference type="InterPro" id="IPR027417">
    <property type="entry name" value="P-loop_NTPase"/>
</dbReference>
<dbReference type="Proteomes" id="UP000304900">
    <property type="component" value="Unassembled WGS sequence"/>
</dbReference>
<organism evidence="1 2">
    <name type="scientific">Dyadobacter frigoris</name>
    <dbReference type="NCBI Taxonomy" id="2576211"/>
    <lineage>
        <taxon>Bacteria</taxon>
        <taxon>Pseudomonadati</taxon>
        <taxon>Bacteroidota</taxon>
        <taxon>Cytophagia</taxon>
        <taxon>Cytophagales</taxon>
        <taxon>Spirosomataceae</taxon>
        <taxon>Dyadobacter</taxon>
    </lineage>
</organism>